<gene>
    <name evidence="3" type="ORF">NJQ99_01500</name>
</gene>
<evidence type="ECO:0000313" key="4">
    <source>
        <dbReference type="Proteomes" id="UP001055804"/>
    </source>
</evidence>
<sequence length="176" mass="18709">MSLDVITPQKARELIAQGAVFIDVREPDEHARERIPGAHNHPVSALSPHTRVAPGEAEIIVFHCRSGARTVAHGARLKQAAGCDAYILDGGLDAWKKAGFDVEKDSRQPLELQRQVQIAAGGMIVLGGILGVAVDPWFFALSVGVGAGLVFAGVTGVCGLARFLRAMPWNRALRSA</sequence>
<keyword evidence="1" id="KW-0472">Membrane</keyword>
<reference evidence="3" key="1">
    <citation type="submission" date="2022-06" db="EMBL/GenBank/DDBJ databases">
        <title>Isolation and Genomics of Futiania mangrovii gen. nov., sp. nov., a Rare and Metabolically-versatile member in the Class Alphaproteobacteria.</title>
        <authorList>
            <person name="Liu L."/>
            <person name="Huang W.-C."/>
            <person name="Pan J."/>
            <person name="Li J."/>
            <person name="Huang Y."/>
            <person name="Du H."/>
            <person name="Liu Y."/>
            <person name="Li M."/>
        </authorList>
    </citation>
    <scope>NUCLEOTIDE SEQUENCE</scope>
    <source>
        <strain evidence="3">FT118</strain>
    </source>
</reference>
<dbReference type="Gene3D" id="6.10.140.1340">
    <property type="match status" value="1"/>
</dbReference>
<name>A0A9J6PAK4_9PROT</name>
<feature type="transmembrane region" description="Helical" evidence="1">
    <location>
        <begin position="116"/>
        <end position="134"/>
    </location>
</feature>
<dbReference type="InterPro" id="IPR001763">
    <property type="entry name" value="Rhodanese-like_dom"/>
</dbReference>
<dbReference type="InterPro" id="IPR021309">
    <property type="entry name" value="YgaP-like_TM"/>
</dbReference>
<dbReference type="RefSeq" id="WP_269331034.1">
    <property type="nucleotide sequence ID" value="NZ_JAMZFT010000001.1"/>
</dbReference>
<dbReference type="PANTHER" id="PTHR44086">
    <property type="entry name" value="THIOSULFATE SULFURTRANSFERASE RDL2, MITOCHONDRIAL-RELATED"/>
    <property type="match status" value="1"/>
</dbReference>
<dbReference type="InterPro" id="IPR036873">
    <property type="entry name" value="Rhodanese-like_dom_sf"/>
</dbReference>
<dbReference type="SMART" id="SM00450">
    <property type="entry name" value="RHOD"/>
    <property type="match status" value="1"/>
</dbReference>
<dbReference type="SUPFAM" id="SSF52821">
    <property type="entry name" value="Rhodanese/Cell cycle control phosphatase"/>
    <property type="match status" value="1"/>
</dbReference>
<dbReference type="EMBL" id="JAMZFT010000001">
    <property type="protein sequence ID" value="MCP1335078.1"/>
    <property type="molecule type" value="Genomic_DNA"/>
</dbReference>
<proteinExistence type="predicted"/>
<keyword evidence="4" id="KW-1185">Reference proteome</keyword>
<dbReference type="AlphaFoldDB" id="A0A9J6PAK4"/>
<evidence type="ECO:0000259" key="2">
    <source>
        <dbReference type="PROSITE" id="PS50206"/>
    </source>
</evidence>
<comment type="caution">
    <text evidence="3">The sequence shown here is derived from an EMBL/GenBank/DDBJ whole genome shotgun (WGS) entry which is preliminary data.</text>
</comment>
<keyword evidence="1" id="KW-1133">Transmembrane helix</keyword>
<protein>
    <submittedName>
        <fullName evidence="3">Rhodanese family protein</fullName>
    </submittedName>
</protein>
<dbReference type="PANTHER" id="PTHR44086:SF10">
    <property type="entry name" value="THIOSULFATE SULFURTRANSFERASE_RHODANESE-LIKE DOMAIN-CONTAINING PROTEIN 3"/>
    <property type="match status" value="1"/>
</dbReference>
<evidence type="ECO:0000256" key="1">
    <source>
        <dbReference type="SAM" id="Phobius"/>
    </source>
</evidence>
<accession>A0A9J6PAK4</accession>
<dbReference type="Gene3D" id="3.40.250.10">
    <property type="entry name" value="Rhodanese-like domain"/>
    <property type="match status" value="1"/>
</dbReference>
<dbReference type="Pfam" id="PF11127">
    <property type="entry name" value="YgaP-like_TM"/>
    <property type="match status" value="1"/>
</dbReference>
<feature type="transmembrane region" description="Helical" evidence="1">
    <location>
        <begin position="140"/>
        <end position="164"/>
    </location>
</feature>
<evidence type="ECO:0000313" key="3">
    <source>
        <dbReference type="EMBL" id="MCP1335078.1"/>
    </source>
</evidence>
<keyword evidence="1" id="KW-0812">Transmembrane</keyword>
<dbReference type="GO" id="GO:0004792">
    <property type="term" value="F:thiosulfate-cyanide sulfurtransferase activity"/>
    <property type="evidence" value="ECO:0007669"/>
    <property type="project" value="TreeGrafter"/>
</dbReference>
<dbReference type="PROSITE" id="PS50206">
    <property type="entry name" value="RHODANESE_3"/>
    <property type="match status" value="1"/>
</dbReference>
<feature type="domain" description="Rhodanese" evidence="2">
    <location>
        <begin position="15"/>
        <end position="104"/>
    </location>
</feature>
<organism evidence="3 4">
    <name type="scientific">Futiania mangrovi</name>
    <dbReference type="NCBI Taxonomy" id="2959716"/>
    <lineage>
        <taxon>Bacteria</taxon>
        <taxon>Pseudomonadati</taxon>
        <taxon>Pseudomonadota</taxon>
        <taxon>Alphaproteobacteria</taxon>
        <taxon>Futianiales</taxon>
        <taxon>Futianiaceae</taxon>
        <taxon>Futiania</taxon>
    </lineage>
</organism>
<dbReference type="Proteomes" id="UP001055804">
    <property type="component" value="Unassembled WGS sequence"/>
</dbReference>
<dbReference type="Pfam" id="PF00581">
    <property type="entry name" value="Rhodanese"/>
    <property type="match status" value="1"/>
</dbReference>